<dbReference type="SUPFAM" id="SSF53474">
    <property type="entry name" value="alpha/beta-Hydrolases"/>
    <property type="match status" value="1"/>
</dbReference>
<dbReference type="Pfam" id="PF12697">
    <property type="entry name" value="Abhydrolase_6"/>
    <property type="match status" value="1"/>
</dbReference>
<dbReference type="InterPro" id="IPR000073">
    <property type="entry name" value="AB_hydrolase_1"/>
</dbReference>
<dbReference type="Gene3D" id="3.40.50.1820">
    <property type="entry name" value="alpha/beta hydrolase"/>
    <property type="match status" value="1"/>
</dbReference>
<name>A0A9X0W6M4_9GAMM</name>
<gene>
    <name evidence="2" type="ORF">CKO42_04660</name>
</gene>
<dbReference type="GO" id="GO:0016787">
    <property type="term" value="F:hydrolase activity"/>
    <property type="evidence" value="ECO:0007669"/>
    <property type="project" value="UniProtKB-KW"/>
</dbReference>
<dbReference type="InterPro" id="IPR029058">
    <property type="entry name" value="AB_hydrolase_fold"/>
</dbReference>
<dbReference type="InterPro" id="IPR017497">
    <property type="entry name" value="BchO"/>
</dbReference>
<dbReference type="Proteomes" id="UP001138768">
    <property type="component" value="Unassembled WGS sequence"/>
</dbReference>
<evidence type="ECO:0000313" key="2">
    <source>
        <dbReference type="EMBL" id="MBK1617756.1"/>
    </source>
</evidence>
<comment type="caution">
    <text evidence="2">The sequence shown here is derived from an EMBL/GenBank/DDBJ whole genome shotgun (WGS) entry which is preliminary data.</text>
</comment>
<keyword evidence="2" id="KW-0378">Hydrolase</keyword>
<protein>
    <submittedName>
        <fullName evidence="2">Alpha/beta hydrolase</fullName>
    </submittedName>
</protein>
<keyword evidence="3" id="KW-1185">Reference proteome</keyword>
<organism evidence="2 3">
    <name type="scientific">Lamprobacter modestohalophilus</name>
    <dbReference type="NCBI Taxonomy" id="1064514"/>
    <lineage>
        <taxon>Bacteria</taxon>
        <taxon>Pseudomonadati</taxon>
        <taxon>Pseudomonadota</taxon>
        <taxon>Gammaproteobacteria</taxon>
        <taxon>Chromatiales</taxon>
        <taxon>Chromatiaceae</taxon>
        <taxon>Lamprobacter</taxon>
    </lineage>
</organism>
<reference evidence="2 3" key="1">
    <citation type="journal article" date="2020" name="Microorganisms">
        <title>Osmotic Adaptation and Compatible Solute Biosynthesis of Phototrophic Bacteria as Revealed from Genome Analyses.</title>
        <authorList>
            <person name="Imhoff J.F."/>
            <person name="Rahn T."/>
            <person name="Kunzel S."/>
            <person name="Keller A."/>
            <person name="Neulinger S.C."/>
        </authorList>
    </citation>
    <scope>NUCLEOTIDE SEQUENCE [LARGE SCALE GENOMIC DNA]</scope>
    <source>
        <strain evidence="2 3">DSM 25653</strain>
    </source>
</reference>
<dbReference type="AlphaFoldDB" id="A0A9X0W6M4"/>
<proteinExistence type="predicted"/>
<evidence type="ECO:0000259" key="1">
    <source>
        <dbReference type="Pfam" id="PF12697"/>
    </source>
</evidence>
<sequence>MNDKPRWERDGHSWPNRECSRFVEAGGLRWHIQEAGSGPPLLLIHGTGAASHSWGGLLPLLAEHFQVLALDLPGHGFTAAPEPKQLSLPGMAAAVSALTQSLGFVPEVAVGHSAGAAILARMCLDGNIQPRLLISLSGALLPLRGFAGKWFSPAAKLFARSSVVPRFFARGARKDPRSVKRMADGTGSRLTPEGIALYRLLISYPGHLAAALNMMANWDLEPMVRDLPQLKPRLVLVSFEDDKTIPPIEAEQVKRLVHSAQLRRLPSLGHLGHEEHPCAILELIMRELTSSNPAPS</sequence>
<dbReference type="PANTHER" id="PTHR43689">
    <property type="entry name" value="HYDROLASE"/>
    <property type="match status" value="1"/>
</dbReference>
<accession>A0A9X0W6M4</accession>
<feature type="domain" description="AB hydrolase-1" evidence="1">
    <location>
        <begin position="41"/>
        <end position="280"/>
    </location>
</feature>
<evidence type="ECO:0000313" key="3">
    <source>
        <dbReference type="Proteomes" id="UP001138768"/>
    </source>
</evidence>
<dbReference type="NCBIfam" id="TIGR03056">
    <property type="entry name" value="bchO_mg_che_rel"/>
    <property type="match status" value="1"/>
</dbReference>
<dbReference type="EMBL" id="NRRY01000004">
    <property type="protein sequence ID" value="MBK1617756.1"/>
    <property type="molecule type" value="Genomic_DNA"/>
</dbReference>
<dbReference type="PANTHER" id="PTHR43689:SF8">
    <property type="entry name" value="ALPHA_BETA-HYDROLASES SUPERFAMILY PROTEIN"/>
    <property type="match status" value="1"/>
</dbReference>